<sequence length="74" mass="8955">MIFEAILKDIEKFAVHVNYLKPHKTISRKFDYRIHPNKTIETIFFKFHTIDPKIIYESDSDFRNHHLKAIGFYS</sequence>
<comment type="caution">
    <text evidence="1">The sequence shown here is derived from an EMBL/GenBank/DDBJ whole genome shotgun (WGS) entry which is preliminary data.</text>
</comment>
<dbReference type="EMBL" id="QFLI01000001">
    <property type="protein sequence ID" value="PXY03188.1"/>
    <property type="molecule type" value="Genomic_DNA"/>
</dbReference>
<protein>
    <submittedName>
        <fullName evidence="1">Uncharacterized protein</fullName>
    </submittedName>
</protein>
<proteinExistence type="predicted"/>
<evidence type="ECO:0000313" key="1">
    <source>
        <dbReference type="EMBL" id="PXY03188.1"/>
    </source>
</evidence>
<reference evidence="1 2" key="1">
    <citation type="submission" date="2018-05" db="EMBL/GenBank/DDBJ databases">
        <title>Marinifilum breve JC075T sp. nov., a marine bacterium isolated from Yongle Blue Hole in the South China Sea.</title>
        <authorList>
            <person name="Fu T."/>
        </authorList>
    </citation>
    <scope>NUCLEOTIDE SEQUENCE [LARGE SCALE GENOMIC DNA]</scope>
    <source>
        <strain evidence="1 2">JC075</strain>
    </source>
</reference>
<dbReference type="Proteomes" id="UP000248079">
    <property type="component" value="Unassembled WGS sequence"/>
</dbReference>
<keyword evidence="2" id="KW-1185">Reference proteome</keyword>
<organism evidence="1 2">
    <name type="scientific">Marinifilum breve</name>
    <dbReference type="NCBI Taxonomy" id="2184082"/>
    <lineage>
        <taxon>Bacteria</taxon>
        <taxon>Pseudomonadati</taxon>
        <taxon>Bacteroidota</taxon>
        <taxon>Bacteroidia</taxon>
        <taxon>Marinilabiliales</taxon>
        <taxon>Marinifilaceae</taxon>
    </lineage>
</organism>
<gene>
    <name evidence="1" type="ORF">DF185_03645</name>
</gene>
<dbReference type="AlphaFoldDB" id="A0A2V4A3U9"/>
<evidence type="ECO:0000313" key="2">
    <source>
        <dbReference type="Proteomes" id="UP000248079"/>
    </source>
</evidence>
<name>A0A2V4A3U9_9BACT</name>
<accession>A0A2V4A3U9</accession>